<name>A0A9N9B693_9GLOM</name>
<evidence type="ECO:0000259" key="3">
    <source>
        <dbReference type="Pfam" id="PF14676"/>
    </source>
</evidence>
<dbReference type="InterPro" id="IPR029314">
    <property type="entry name" value="FANCI_S4"/>
</dbReference>
<organism evidence="8 9">
    <name type="scientific">Paraglomus occultum</name>
    <dbReference type="NCBI Taxonomy" id="144539"/>
    <lineage>
        <taxon>Eukaryota</taxon>
        <taxon>Fungi</taxon>
        <taxon>Fungi incertae sedis</taxon>
        <taxon>Mucoromycota</taxon>
        <taxon>Glomeromycotina</taxon>
        <taxon>Glomeromycetes</taxon>
        <taxon>Paraglomerales</taxon>
        <taxon>Paraglomeraceae</taxon>
        <taxon>Paraglomus</taxon>
    </lineage>
</organism>
<dbReference type="InterPro" id="IPR029310">
    <property type="entry name" value="FANCI_HD1"/>
</dbReference>
<dbReference type="GO" id="GO:0006281">
    <property type="term" value="P:DNA repair"/>
    <property type="evidence" value="ECO:0007669"/>
    <property type="project" value="InterPro"/>
</dbReference>
<evidence type="ECO:0000259" key="4">
    <source>
        <dbReference type="Pfam" id="PF14677"/>
    </source>
</evidence>
<protein>
    <submittedName>
        <fullName evidence="8">4990_t:CDS:1</fullName>
    </submittedName>
</protein>
<reference evidence="8" key="1">
    <citation type="submission" date="2021-06" db="EMBL/GenBank/DDBJ databases">
        <authorList>
            <person name="Kallberg Y."/>
            <person name="Tangrot J."/>
            <person name="Rosling A."/>
        </authorList>
    </citation>
    <scope>NUCLEOTIDE SEQUENCE</scope>
    <source>
        <strain evidence="8">IA702</strain>
    </source>
</reference>
<dbReference type="PANTHER" id="PTHR21818">
    <property type="entry name" value="BC025462 PROTEIN"/>
    <property type="match status" value="1"/>
</dbReference>
<feature type="domain" description="FANCI solenoid 2" evidence="3">
    <location>
        <begin position="399"/>
        <end position="559"/>
    </location>
</feature>
<feature type="domain" description="FANCI solenoid 1" evidence="2">
    <location>
        <begin position="102"/>
        <end position="302"/>
    </location>
</feature>
<dbReference type="OrthoDB" id="195089at2759"/>
<feature type="domain" description="FANCI solenoid 4" evidence="5">
    <location>
        <begin position="1027"/>
        <end position="1255"/>
    </location>
</feature>
<sequence length="1307" mass="148283">MDAKILNFARNNDYNQLREYISDHETTELSVRRNKMTQVVARYLNDESLLTGDERDCFTVLRSILKATPPDSDKNKARRSAILMTIVKWLDVKGNHVSQSVDKAISEIVDLLDSEIDGFQVTSMIEATNHIIDSINQNRPLHSKLLALIPKFLSTLDTFESVTIRTATGTRSFTGTQYRDIILNRICLAEWHIENVLSIISMFPDIPMSKETAERAVDKVMSYFDDMDANETPPIVYKLLLLSRKDHKRVIIKGITSYYSKLDDRLREKHTSHVEITPSSSTFSQVSHIEGTVLIHLCFAVKQDQELGVELIKYIKSKKSSALTPFNLACLLSVARIHRFEDTILDYLKSTITATFKDKERLEKSPWISALSIVDTSAPILQIFSELIKKTAYGWDQTTQSLIQLGVLLMDSTGSASLNRKDTLKPKGSPMTTTDMVGELATRILLEMFKLHDVVRNEILDQVLNRIIGKSTSVTYFLRLLEMIVYEAPQALHSYLPRIKEAFDYLSLLPLTTAKGLLTAVQPIVYMNQSFRDSLILVLRKAMFSRDVSGRQIAVTGLLSLLRMTVVTSANGQSSESAATFSMSNPDHHIQALALEILGMLRKCFSLQPQIRLALYEGLMNLMDVRHDLNRTIFETIYPHFMKYFEMETSVHATIKLETCIDASNEEPTIIEPLPYLLSCLSKSIALMSKNNDCSENDTFEEEQFKGCRNQLQLLTDRLTKSDMTDLSVDPCADFNITSSEGIRNSIIVSLLLGCYEAMIEHCYFCNDNIVDAAENISKLFKRYMALLDLLKEKSINSKGRKMHTANVDISTLSFRCIAELCQFTFEDSSTTTVNQAKKILRSDTDFVRYLTTAAHHKISEMLSRLDSEDASSFDYCVSMAKGKSILTIVIECFTLLTEAVATHWPEKLVEFLSMVYPTDEKEDITHTDLNRWLGAYTVELERLIMTTIDEKTPLIKEASSLCQTLSLFAKQYKRPNQNDSKEHLEQLITWLRDLCSDREIDDSNLAKNFVSLLIKLEQEIGNFNITAEFAQDVLTVWGEIDAEAYESNIVKPKYAIVNARTVVHVCNVLIAFLMETMDDIDWCLGRLKGSVEGVSTVSPICKKLEIMIRAIVSLERACLPISSAEHLIKCLIKTYKVLATLTKHMITTGGDTPSQFVDIIKLTGDQLTENFYTLLMAFGQLNSDGRQKSNNGKGKSKTTKARIARESKLVPNAVFTHEQFEKSILQLSKKSKTNLMQYMKRSTARDFRIKVKKIDVKEQHLQLNKPDQKPDKKTKKRTNPDRDNKDVVDTSEAGKINRKLKKSRSE</sequence>
<dbReference type="InterPro" id="IPR029308">
    <property type="entry name" value="FANCI_S1"/>
</dbReference>
<dbReference type="InterPro" id="IPR029315">
    <property type="entry name" value="FANCI_S2"/>
</dbReference>
<dbReference type="Pfam" id="PF14677">
    <property type="entry name" value="FANCI_S3"/>
    <property type="match status" value="1"/>
</dbReference>
<dbReference type="InterPro" id="IPR029312">
    <property type="entry name" value="FANCI_HD2"/>
</dbReference>
<gene>
    <name evidence="8" type="ORF">POCULU_LOCUS5215</name>
</gene>
<evidence type="ECO:0000259" key="2">
    <source>
        <dbReference type="Pfam" id="PF14675"/>
    </source>
</evidence>
<feature type="compositionally biased region" description="Basic and acidic residues" evidence="1">
    <location>
        <begin position="1279"/>
        <end position="1289"/>
    </location>
</feature>
<dbReference type="InterPro" id="IPR016024">
    <property type="entry name" value="ARM-type_fold"/>
</dbReference>
<dbReference type="Pfam" id="PF14675">
    <property type="entry name" value="FANCI_S1"/>
    <property type="match status" value="1"/>
</dbReference>
<keyword evidence="9" id="KW-1185">Reference proteome</keyword>
<comment type="caution">
    <text evidence="8">The sequence shown here is derived from an EMBL/GenBank/DDBJ whole genome shotgun (WGS) entry which is preliminary data.</text>
</comment>
<dbReference type="Pfam" id="PF14676">
    <property type="entry name" value="FANCI_S2"/>
    <property type="match status" value="1"/>
</dbReference>
<dbReference type="EMBL" id="CAJVPJ010000765">
    <property type="protein sequence ID" value="CAG8554981.1"/>
    <property type="molecule type" value="Genomic_DNA"/>
</dbReference>
<dbReference type="SUPFAM" id="SSF48371">
    <property type="entry name" value="ARM repeat"/>
    <property type="match status" value="1"/>
</dbReference>
<dbReference type="Pfam" id="PF14680">
    <property type="entry name" value="FANCI_HD2"/>
    <property type="match status" value="1"/>
</dbReference>
<feature type="domain" description="FANCI helical" evidence="6">
    <location>
        <begin position="306"/>
        <end position="389"/>
    </location>
</feature>
<evidence type="ECO:0000313" key="9">
    <source>
        <dbReference type="Proteomes" id="UP000789572"/>
    </source>
</evidence>
<dbReference type="GO" id="GO:0070182">
    <property type="term" value="F:DNA polymerase binding"/>
    <property type="evidence" value="ECO:0007669"/>
    <property type="project" value="TreeGrafter"/>
</dbReference>
<dbReference type="Pfam" id="PF14678">
    <property type="entry name" value="FANCI_S4"/>
    <property type="match status" value="1"/>
</dbReference>
<feature type="domain" description="FANCI helical" evidence="7">
    <location>
        <begin position="582"/>
        <end position="792"/>
    </location>
</feature>
<evidence type="ECO:0000259" key="6">
    <source>
        <dbReference type="Pfam" id="PF14679"/>
    </source>
</evidence>
<evidence type="ECO:0000259" key="5">
    <source>
        <dbReference type="Pfam" id="PF14678"/>
    </source>
</evidence>
<evidence type="ECO:0000259" key="7">
    <source>
        <dbReference type="Pfam" id="PF14680"/>
    </source>
</evidence>
<evidence type="ECO:0000313" key="8">
    <source>
        <dbReference type="EMBL" id="CAG8554981.1"/>
    </source>
</evidence>
<accession>A0A9N9B693</accession>
<feature type="domain" description="FANCI solenoid 3" evidence="4">
    <location>
        <begin position="882"/>
        <end position="1014"/>
    </location>
</feature>
<dbReference type="Pfam" id="PF14679">
    <property type="entry name" value="FANCI_HD1"/>
    <property type="match status" value="1"/>
</dbReference>
<evidence type="ECO:0000256" key="1">
    <source>
        <dbReference type="SAM" id="MobiDB-lite"/>
    </source>
</evidence>
<dbReference type="PANTHER" id="PTHR21818:SF0">
    <property type="entry name" value="FANCONI ANEMIA GROUP I PROTEIN"/>
    <property type="match status" value="1"/>
</dbReference>
<proteinExistence type="predicted"/>
<feature type="compositionally biased region" description="Basic residues" evidence="1">
    <location>
        <begin position="1297"/>
        <end position="1307"/>
    </location>
</feature>
<feature type="region of interest" description="Disordered" evidence="1">
    <location>
        <begin position="1260"/>
        <end position="1307"/>
    </location>
</feature>
<dbReference type="InterPro" id="IPR026171">
    <property type="entry name" value="FANCI"/>
</dbReference>
<dbReference type="Proteomes" id="UP000789572">
    <property type="component" value="Unassembled WGS sequence"/>
</dbReference>
<feature type="compositionally biased region" description="Basic and acidic residues" evidence="1">
    <location>
        <begin position="1260"/>
        <end position="1272"/>
    </location>
</feature>
<dbReference type="InterPro" id="IPR029313">
    <property type="entry name" value="FANCI_S3"/>
</dbReference>